<dbReference type="Proteomes" id="UP000192042">
    <property type="component" value="Chromosome I"/>
</dbReference>
<evidence type="ECO:0000313" key="2">
    <source>
        <dbReference type="EMBL" id="SLM47070.1"/>
    </source>
</evidence>
<evidence type="ECO:0000313" key="3">
    <source>
        <dbReference type="Proteomes" id="UP000192042"/>
    </source>
</evidence>
<proteinExistence type="predicted"/>
<accession>A0A1W1I231</accession>
<dbReference type="AlphaFoldDB" id="A0A1W1I231"/>
<organism evidence="2 3">
    <name type="scientific">Nitrospira japonica</name>
    <dbReference type="NCBI Taxonomy" id="1325564"/>
    <lineage>
        <taxon>Bacteria</taxon>
        <taxon>Pseudomonadati</taxon>
        <taxon>Nitrospirota</taxon>
        <taxon>Nitrospiria</taxon>
        <taxon>Nitrospirales</taxon>
        <taxon>Nitrospiraceae</taxon>
        <taxon>Nitrospira</taxon>
    </lineage>
</organism>
<keyword evidence="3" id="KW-1185">Reference proteome</keyword>
<gene>
    <name evidence="2" type="ORF">NSJP_0898</name>
</gene>
<name>A0A1W1I231_9BACT</name>
<reference evidence="2 3" key="1">
    <citation type="submission" date="2017-03" db="EMBL/GenBank/DDBJ databases">
        <authorList>
            <person name="Afonso C.L."/>
            <person name="Miller P.J."/>
            <person name="Scott M.A."/>
            <person name="Spackman E."/>
            <person name="Goraichik I."/>
            <person name="Dimitrov K.M."/>
            <person name="Suarez D.L."/>
            <person name="Swayne D.E."/>
        </authorList>
    </citation>
    <scope>NUCLEOTIDE SEQUENCE [LARGE SCALE GENOMIC DNA]</scope>
    <source>
        <strain evidence="2">Genome sequencing of Nitrospira japonica strain NJ11</strain>
    </source>
</reference>
<feature type="region of interest" description="Disordered" evidence="1">
    <location>
        <begin position="29"/>
        <end position="56"/>
    </location>
</feature>
<dbReference type="KEGG" id="nja:NSJP_0898"/>
<evidence type="ECO:0000256" key="1">
    <source>
        <dbReference type="SAM" id="MobiDB-lite"/>
    </source>
</evidence>
<protein>
    <submittedName>
        <fullName evidence="2">Uncharacterized protein</fullName>
    </submittedName>
</protein>
<dbReference type="EMBL" id="LT828648">
    <property type="protein sequence ID" value="SLM47070.1"/>
    <property type="molecule type" value="Genomic_DNA"/>
</dbReference>
<sequence length="75" mass="8499">MLKRDAANTFPHVRHTGLKAFCTAAQTEQRTDEAVDDFTSSPYEGPPDRASNCPIYPAAVRPTFFNERKRESARR</sequence>